<dbReference type="PANTHER" id="PTHR11014:SF98">
    <property type="entry name" value="N-ACETYLDIAMINOPIMELATE DEACETYLASE"/>
    <property type="match status" value="1"/>
</dbReference>
<feature type="binding site" evidence="6">
    <location>
        <position position="95"/>
    </location>
    <ligand>
        <name>Mn(2+)</name>
        <dbReference type="ChEBI" id="CHEBI:29035"/>
        <label>2</label>
    </ligand>
</feature>
<keyword evidence="3 5" id="KW-0220">Diaminopimelate biosynthesis</keyword>
<keyword evidence="9" id="KW-1185">Reference proteome</keyword>
<dbReference type="FunFam" id="3.30.70.360:FF:000001">
    <property type="entry name" value="N-acetyldiaminopimelate deacetylase"/>
    <property type="match status" value="1"/>
</dbReference>
<dbReference type="Gene3D" id="3.40.630.10">
    <property type="entry name" value="Zn peptidases"/>
    <property type="match status" value="1"/>
</dbReference>
<dbReference type="InterPro" id="IPR002933">
    <property type="entry name" value="Peptidase_M20"/>
</dbReference>
<dbReference type="InterPro" id="IPR036264">
    <property type="entry name" value="Bact_exopeptidase_dim_dom"/>
</dbReference>
<comment type="catalytic activity">
    <reaction evidence="5">
        <text>N-acetyl-(2S,6S)-2,6-diaminopimelate + H2O = (2S,6S)-2,6-diaminopimelate + acetate</text>
        <dbReference type="Rhea" id="RHEA:20405"/>
        <dbReference type="ChEBI" id="CHEBI:15377"/>
        <dbReference type="ChEBI" id="CHEBI:30089"/>
        <dbReference type="ChEBI" id="CHEBI:57609"/>
        <dbReference type="ChEBI" id="CHEBI:58767"/>
        <dbReference type="EC" id="3.5.1.47"/>
    </reaction>
</comment>
<protein>
    <recommendedName>
        <fullName evidence="5">N-acetyldiaminopimelate deacetylase</fullName>
        <ecNumber evidence="5">3.5.1.47</ecNumber>
    </recommendedName>
</protein>
<feature type="binding site" evidence="6">
    <location>
        <position position="347"/>
    </location>
    <ligand>
        <name>Mn(2+)</name>
        <dbReference type="ChEBI" id="CHEBI:29035"/>
        <label>2</label>
    </ligand>
</feature>
<dbReference type="PIRSF" id="PIRSF005962">
    <property type="entry name" value="Pept_M20D_amidohydro"/>
    <property type="match status" value="1"/>
</dbReference>
<dbReference type="Pfam" id="PF01546">
    <property type="entry name" value="Peptidase_M20"/>
    <property type="match status" value="1"/>
</dbReference>
<name>A0A345BX51_9BACI</name>
<keyword evidence="6" id="KW-0479">Metal-binding</keyword>
<dbReference type="Gene3D" id="3.30.70.360">
    <property type="match status" value="1"/>
</dbReference>
<evidence type="ECO:0000256" key="5">
    <source>
        <dbReference type="HAMAP-Rule" id="MF_01692"/>
    </source>
</evidence>
<dbReference type="InterPro" id="IPR017439">
    <property type="entry name" value="Amidohydrolase"/>
</dbReference>
<feature type="active site" evidence="5">
    <location>
        <position position="70"/>
    </location>
</feature>
<comment type="cofactor">
    <cofactor evidence="6">
        <name>Mn(2+)</name>
        <dbReference type="ChEBI" id="CHEBI:29035"/>
    </cofactor>
    <text evidence="6">The Mn(2+) ion enhances activity.</text>
</comment>
<keyword evidence="4 5" id="KW-0457">Lysine biosynthesis</keyword>
<dbReference type="SUPFAM" id="SSF55031">
    <property type="entry name" value="Bacterial exopeptidase dimerisation domain"/>
    <property type="match status" value="1"/>
</dbReference>
<dbReference type="InterPro" id="IPR023905">
    <property type="entry name" value="AcetylDAP_deacetylase"/>
</dbReference>
<accession>A0A345BX51</accession>
<feature type="binding site" evidence="6">
    <location>
        <position position="97"/>
    </location>
    <ligand>
        <name>Mn(2+)</name>
        <dbReference type="ChEBI" id="CHEBI:29035"/>
        <label>2</label>
    </ligand>
</feature>
<feature type="active site" description="Proton acceptor" evidence="5">
    <location>
        <position position="129"/>
    </location>
</feature>
<sequence length="378" mass="42023">MYTTEEMTAIRRHLHQQPELGFEEYKTQRFLLDTIGEMTGDHLKVETWRTGLLVFVEGHAATQTIGYRTDMDGLPIQEETGLPFSSLHEGKMHACGHDLHMTIALGILSHYAENQPKDNLLFVFQPAEEGPGGAAPMLNAAPFKTYQPDWMFALHIAPNEPVGTVTTREGLLFANTAEFMVHLRGRGGHAAYPHLANDMVVAASHLVTQVQSVVARRIDPLDSAVITIGKIESGTKENIIAEKADTEGTIRTLSQEAMGLVQEHVRNICAGIAASFDCDVDVEWGAQYKQVWNSDKVTSFMSFSEKSKDVNFREADMAMTGEDFGFFLEKIPGFMFWLGVDSEKGLHDPKLTPDEGAIPIAVDHIIQYLEEEMKGEKQ</sequence>
<keyword evidence="2 5" id="KW-0378">Hydrolase</keyword>
<comment type="pathway">
    <text evidence="5">Amino-acid biosynthesis; L-lysine biosynthesis via DAP pathway; LL-2,6-diaminopimelate from (S)-tetrahydrodipicolinate (acetylase route): step 3/3.</text>
</comment>
<dbReference type="EC" id="3.5.1.47" evidence="5"/>
<gene>
    <name evidence="8" type="ORF">DT065_05525</name>
</gene>
<dbReference type="InterPro" id="IPR011650">
    <property type="entry name" value="Peptidase_M20_dimer"/>
</dbReference>
<dbReference type="EMBL" id="CP031092">
    <property type="protein sequence ID" value="AXF55532.1"/>
    <property type="molecule type" value="Genomic_DNA"/>
</dbReference>
<dbReference type="SUPFAM" id="SSF53187">
    <property type="entry name" value="Zn-dependent exopeptidases"/>
    <property type="match status" value="1"/>
</dbReference>
<feature type="binding site" evidence="6">
    <location>
        <position position="155"/>
    </location>
    <ligand>
        <name>Mn(2+)</name>
        <dbReference type="ChEBI" id="CHEBI:29035"/>
        <label>2</label>
    </ligand>
</feature>
<comment type="similarity">
    <text evidence="5">Belongs to the peptidase M20A family. N-acetyldiaminopimelate deacetylase subfamily.</text>
</comment>
<dbReference type="Proteomes" id="UP000252100">
    <property type="component" value="Chromosome"/>
</dbReference>
<evidence type="ECO:0000313" key="9">
    <source>
        <dbReference type="Proteomes" id="UP000252100"/>
    </source>
</evidence>
<dbReference type="PANTHER" id="PTHR11014">
    <property type="entry name" value="PEPTIDASE M20 FAMILY MEMBER"/>
    <property type="match status" value="1"/>
</dbReference>
<dbReference type="GO" id="GO:0009089">
    <property type="term" value="P:lysine biosynthetic process via diaminopimelate"/>
    <property type="evidence" value="ECO:0007669"/>
    <property type="project" value="UniProtKB-UniRule"/>
</dbReference>
<dbReference type="UniPathway" id="UPA00034">
    <property type="reaction ID" value="UER00024"/>
</dbReference>
<feature type="binding site" evidence="6">
    <location>
        <position position="129"/>
    </location>
    <ligand>
        <name>Mn(2+)</name>
        <dbReference type="ChEBI" id="CHEBI:29035"/>
        <label>2</label>
    </ligand>
</feature>
<dbReference type="CDD" id="cd05670">
    <property type="entry name" value="M20_Acy1_YkuR-like"/>
    <property type="match status" value="1"/>
</dbReference>
<dbReference type="RefSeq" id="WP_114371578.1">
    <property type="nucleotide sequence ID" value="NZ_CP031092.1"/>
</dbReference>
<organism evidence="8 9">
    <name type="scientific">Salicibibacter kimchii</name>
    <dbReference type="NCBI Taxonomy" id="2099786"/>
    <lineage>
        <taxon>Bacteria</taxon>
        <taxon>Bacillati</taxon>
        <taxon>Bacillota</taxon>
        <taxon>Bacilli</taxon>
        <taxon>Bacillales</taxon>
        <taxon>Bacillaceae</taxon>
        <taxon>Salicibibacter</taxon>
    </lineage>
</organism>
<comment type="function">
    <text evidence="5">Catalyzes the conversion of N-acetyl-diaminopimelate to diaminopimelate and acetate.</text>
</comment>
<keyword evidence="6" id="KW-0464">Manganese</keyword>
<dbReference type="AlphaFoldDB" id="A0A345BX51"/>
<feature type="domain" description="Peptidase M20 dimerisation" evidence="7">
    <location>
        <begin position="177"/>
        <end position="270"/>
    </location>
</feature>
<dbReference type="KEGG" id="rue:DT065_05525"/>
<evidence type="ECO:0000259" key="7">
    <source>
        <dbReference type="Pfam" id="PF07687"/>
    </source>
</evidence>
<evidence type="ECO:0000256" key="4">
    <source>
        <dbReference type="ARBA" id="ARBA00023154"/>
    </source>
</evidence>
<evidence type="ECO:0000256" key="2">
    <source>
        <dbReference type="ARBA" id="ARBA00022801"/>
    </source>
</evidence>
<dbReference type="GO" id="GO:0050118">
    <property type="term" value="F:N-acetyldiaminopimelate deacetylase activity"/>
    <property type="evidence" value="ECO:0007669"/>
    <property type="project" value="UniProtKB-UniRule"/>
</dbReference>
<dbReference type="NCBIfam" id="TIGR01891">
    <property type="entry name" value="amidohydrolases"/>
    <property type="match status" value="1"/>
</dbReference>
<dbReference type="GO" id="GO:0046872">
    <property type="term" value="F:metal ion binding"/>
    <property type="evidence" value="ECO:0007669"/>
    <property type="project" value="UniProtKB-KW"/>
</dbReference>
<evidence type="ECO:0000256" key="1">
    <source>
        <dbReference type="ARBA" id="ARBA00022605"/>
    </source>
</evidence>
<dbReference type="GO" id="GO:0019877">
    <property type="term" value="P:diaminopimelate biosynthetic process"/>
    <property type="evidence" value="ECO:0007669"/>
    <property type="project" value="UniProtKB-UniRule"/>
</dbReference>
<keyword evidence="1 5" id="KW-0028">Amino-acid biosynthesis</keyword>
<proteinExistence type="inferred from homology"/>
<dbReference type="Pfam" id="PF07687">
    <property type="entry name" value="M20_dimer"/>
    <property type="match status" value="1"/>
</dbReference>
<evidence type="ECO:0000313" key="8">
    <source>
        <dbReference type="EMBL" id="AXF55532.1"/>
    </source>
</evidence>
<evidence type="ECO:0000256" key="3">
    <source>
        <dbReference type="ARBA" id="ARBA00022915"/>
    </source>
</evidence>
<evidence type="ECO:0000256" key="6">
    <source>
        <dbReference type="PIRSR" id="PIRSR005962-1"/>
    </source>
</evidence>
<dbReference type="OrthoDB" id="9776731at2"/>
<dbReference type="HAMAP" id="MF_01692">
    <property type="entry name" value="DapEL"/>
    <property type="match status" value="1"/>
</dbReference>
<reference evidence="8 9" key="1">
    <citation type="journal article" date="2018" name="J. Microbiol.">
        <title>Salicibibacter kimchii gen. nov., sp. nov., a moderately halophilic and alkalitolerant bacterium in the family Bacillaceae, isolated from kimchi.</title>
        <authorList>
            <person name="Jang J.Y."/>
            <person name="Oh Y.J."/>
            <person name="Lim S.K."/>
            <person name="Park H.K."/>
            <person name="Lee C."/>
            <person name="Kim J.Y."/>
            <person name="Lee M.A."/>
            <person name="Choi H.J."/>
        </authorList>
    </citation>
    <scope>NUCLEOTIDE SEQUENCE [LARGE SCALE GENOMIC DNA]</scope>
    <source>
        <strain evidence="8 9">NKC1-1</strain>
    </source>
</reference>